<dbReference type="GO" id="GO:0005886">
    <property type="term" value="C:plasma membrane"/>
    <property type="evidence" value="ECO:0007669"/>
    <property type="project" value="UniProtKB-SubCell"/>
</dbReference>
<comment type="similarity">
    <text evidence="4 19">Belongs to the CobS family.</text>
</comment>
<name>A0A846XUS9_9NOCA</name>
<evidence type="ECO:0000256" key="4">
    <source>
        <dbReference type="ARBA" id="ARBA00010561"/>
    </source>
</evidence>
<evidence type="ECO:0000256" key="19">
    <source>
        <dbReference type="HAMAP-Rule" id="MF_00719"/>
    </source>
</evidence>
<evidence type="ECO:0000256" key="15">
    <source>
        <dbReference type="ARBA" id="ARBA00032605"/>
    </source>
</evidence>
<dbReference type="GO" id="GO:0009236">
    <property type="term" value="P:cobalamin biosynthetic process"/>
    <property type="evidence" value="ECO:0007669"/>
    <property type="project" value="UniProtKB-UniRule"/>
</dbReference>
<evidence type="ECO:0000256" key="6">
    <source>
        <dbReference type="ARBA" id="ARBA00015850"/>
    </source>
</evidence>
<dbReference type="GO" id="GO:0051073">
    <property type="term" value="F:adenosylcobinamide-GDP ribazoletransferase activity"/>
    <property type="evidence" value="ECO:0007669"/>
    <property type="project" value="UniProtKB-UniRule"/>
</dbReference>
<keyword evidence="7 19" id="KW-1003">Cell membrane</keyword>
<dbReference type="EMBL" id="JAAXOP010000002">
    <property type="protein sequence ID" value="NKY49772.1"/>
    <property type="molecule type" value="Genomic_DNA"/>
</dbReference>
<dbReference type="PANTHER" id="PTHR34148">
    <property type="entry name" value="ADENOSYLCOBINAMIDE-GDP RIBAZOLETRANSFERASE"/>
    <property type="match status" value="1"/>
</dbReference>
<evidence type="ECO:0000256" key="13">
    <source>
        <dbReference type="ARBA" id="ARBA00023136"/>
    </source>
</evidence>
<feature type="transmembrane region" description="Helical" evidence="19">
    <location>
        <begin position="196"/>
        <end position="213"/>
    </location>
</feature>
<feature type="transmembrane region" description="Helical" evidence="19">
    <location>
        <begin position="42"/>
        <end position="72"/>
    </location>
</feature>
<evidence type="ECO:0000256" key="3">
    <source>
        <dbReference type="ARBA" id="ARBA00004663"/>
    </source>
</evidence>
<dbReference type="InterPro" id="IPR003805">
    <property type="entry name" value="CobS"/>
</dbReference>
<evidence type="ECO:0000256" key="16">
    <source>
        <dbReference type="ARBA" id="ARBA00032853"/>
    </source>
</evidence>
<dbReference type="AlphaFoldDB" id="A0A846XUS9"/>
<evidence type="ECO:0000256" key="2">
    <source>
        <dbReference type="ARBA" id="ARBA00004651"/>
    </source>
</evidence>
<comment type="function">
    <text evidence="14 19">Joins adenosylcobinamide-GDP and alpha-ribazole to generate adenosylcobalamin (Ado-cobalamin). Also synthesizes adenosylcobalamin 5'-phosphate from adenosylcobinamide-GDP and alpha-ribazole 5'-phosphate.</text>
</comment>
<proteinExistence type="inferred from homology"/>
<gene>
    <name evidence="19" type="primary">cobS</name>
    <name evidence="20" type="ORF">HGA08_06025</name>
</gene>
<dbReference type="UniPathway" id="UPA00148">
    <property type="reaction ID" value="UER00238"/>
</dbReference>
<keyword evidence="9 19" id="KW-0808">Transferase</keyword>
<evidence type="ECO:0000256" key="8">
    <source>
        <dbReference type="ARBA" id="ARBA00022573"/>
    </source>
</evidence>
<evidence type="ECO:0000256" key="11">
    <source>
        <dbReference type="ARBA" id="ARBA00022842"/>
    </source>
</evidence>
<keyword evidence="13 19" id="KW-0472">Membrane</keyword>
<reference evidence="20 21" key="1">
    <citation type="submission" date="2020-04" db="EMBL/GenBank/DDBJ databases">
        <title>MicrobeNet Type strains.</title>
        <authorList>
            <person name="Nicholson A.C."/>
        </authorList>
    </citation>
    <scope>NUCLEOTIDE SEQUENCE [LARGE SCALE GENOMIC DNA]</scope>
    <source>
        <strain evidence="20 21">JCM 12354</strain>
    </source>
</reference>
<comment type="cofactor">
    <cofactor evidence="1 19">
        <name>Mg(2+)</name>
        <dbReference type="ChEBI" id="CHEBI:18420"/>
    </cofactor>
</comment>
<evidence type="ECO:0000256" key="7">
    <source>
        <dbReference type="ARBA" id="ARBA00022475"/>
    </source>
</evidence>
<organism evidence="20 21">
    <name type="scientific">Nocardia vermiculata</name>
    <dbReference type="NCBI Taxonomy" id="257274"/>
    <lineage>
        <taxon>Bacteria</taxon>
        <taxon>Bacillati</taxon>
        <taxon>Actinomycetota</taxon>
        <taxon>Actinomycetes</taxon>
        <taxon>Mycobacteriales</taxon>
        <taxon>Nocardiaceae</taxon>
        <taxon>Nocardia</taxon>
    </lineage>
</organism>
<evidence type="ECO:0000313" key="20">
    <source>
        <dbReference type="EMBL" id="NKY49772.1"/>
    </source>
</evidence>
<protein>
    <recommendedName>
        <fullName evidence="6 19">Adenosylcobinamide-GDP ribazoletransferase</fullName>
        <ecNumber evidence="5 19">2.7.8.26</ecNumber>
    </recommendedName>
    <alternativeName>
        <fullName evidence="16 19">Cobalamin synthase</fullName>
    </alternativeName>
    <alternativeName>
        <fullName evidence="15 19">Cobalamin-5'-phosphate synthase</fullName>
    </alternativeName>
</protein>
<keyword evidence="12 19" id="KW-1133">Transmembrane helix</keyword>
<keyword evidence="8 19" id="KW-0169">Cobalamin biosynthesis</keyword>
<comment type="caution">
    <text evidence="20">The sequence shown here is derived from an EMBL/GenBank/DDBJ whole genome shotgun (WGS) entry which is preliminary data.</text>
</comment>
<keyword evidence="11 19" id="KW-0460">Magnesium</keyword>
<dbReference type="EC" id="2.7.8.26" evidence="5 19"/>
<comment type="catalytic activity">
    <reaction evidence="17 19">
        <text>alpha-ribazole + adenosylcob(III)inamide-GDP = adenosylcob(III)alamin + GMP + H(+)</text>
        <dbReference type="Rhea" id="RHEA:16049"/>
        <dbReference type="ChEBI" id="CHEBI:10329"/>
        <dbReference type="ChEBI" id="CHEBI:15378"/>
        <dbReference type="ChEBI" id="CHEBI:18408"/>
        <dbReference type="ChEBI" id="CHEBI:58115"/>
        <dbReference type="ChEBI" id="CHEBI:60487"/>
        <dbReference type="EC" id="2.7.8.26"/>
    </reaction>
</comment>
<accession>A0A846XUS9</accession>
<feature type="transmembrane region" description="Helical" evidence="19">
    <location>
        <begin position="107"/>
        <end position="129"/>
    </location>
</feature>
<dbReference type="GO" id="GO:0008818">
    <property type="term" value="F:cobalamin 5'-phosphate synthase activity"/>
    <property type="evidence" value="ECO:0007669"/>
    <property type="project" value="UniProtKB-UniRule"/>
</dbReference>
<dbReference type="Pfam" id="PF02654">
    <property type="entry name" value="CobS"/>
    <property type="match status" value="1"/>
</dbReference>
<dbReference type="HAMAP" id="MF_00719">
    <property type="entry name" value="CobS"/>
    <property type="match status" value="1"/>
</dbReference>
<sequence length="246" mass="24565">MNAVWLAVSWLTVLPVRGSRRVDRTAAGRAIALAPLVGVGLGAVAAGLLWVLCWAGMGFVLAALVSVGALAVATRGMHLDGLADVADGLGSYGPPERAREIMKSGGAGPFGVVALIFAIGVQAAAFAALAEQGRWLAIGLAVAAGRVAMVAGCRGCAPAPGSGFGTLVARTQSGWTVAGWNVIALGASVFADHRHWQGPMAIVVGAVGAALLVRHCVRRFGGLNGDVLGAASETAVAVTAALLTLS</sequence>
<evidence type="ECO:0000256" key="1">
    <source>
        <dbReference type="ARBA" id="ARBA00001946"/>
    </source>
</evidence>
<evidence type="ECO:0000256" key="5">
    <source>
        <dbReference type="ARBA" id="ARBA00013200"/>
    </source>
</evidence>
<evidence type="ECO:0000256" key="14">
    <source>
        <dbReference type="ARBA" id="ARBA00025228"/>
    </source>
</evidence>
<feature type="transmembrane region" description="Helical" evidence="19">
    <location>
        <begin position="135"/>
        <end position="153"/>
    </location>
</feature>
<dbReference type="RefSeq" id="WP_067867450.1">
    <property type="nucleotide sequence ID" value="NZ_JAAXOP010000002.1"/>
</dbReference>
<keyword evidence="21" id="KW-1185">Reference proteome</keyword>
<keyword evidence="10 19" id="KW-0812">Transmembrane</keyword>
<evidence type="ECO:0000256" key="12">
    <source>
        <dbReference type="ARBA" id="ARBA00022989"/>
    </source>
</evidence>
<comment type="subcellular location">
    <subcellularLocation>
        <location evidence="2 19">Cell membrane</location>
        <topology evidence="2 19">Multi-pass membrane protein</topology>
    </subcellularLocation>
</comment>
<evidence type="ECO:0000256" key="17">
    <source>
        <dbReference type="ARBA" id="ARBA00048623"/>
    </source>
</evidence>
<comment type="pathway">
    <text evidence="3 19">Cofactor biosynthesis; adenosylcobalamin biosynthesis; adenosylcobalamin from cob(II)yrinate a,c-diamide: step 7/7.</text>
</comment>
<dbReference type="Proteomes" id="UP000565711">
    <property type="component" value="Unassembled WGS sequence"/>
</dbReference>
<evidence type="ECO:0000256" key="18">
    <source>
        <dbReference type="ARBA" id="ARBA00049504"/>
    </source>
</evidence>
<evidence type="ECO:0000256" key="9">
    <source>
        <dbReference type="ARBA" id="ARBA00022679"/>
    </source>
</evidence>
<dbReference type="PANTHER" id="PTHR34148:SF1">
    <property type="entry name" value="ADENOSYLCOBINAMIDE-GDP RIBAZOLETRANSFERASE"/>
    <property type="match status" value="1"/>
</dbReference>
<comment type="catalytic activity">
    <reaction evidence="18 19">
        <text>alpha-ribazole 5'-phosphate + adenosylcob(III)inamide-GDP = adenosylcob(III)alamin 5'-phosphate + GMP + H(+)</text>
        <dbReference type="Rhea" id="RHEA:23560"/>
        <dbReference type="ChEBI" id="CHEBI:15378"/>
        <dbReference type="ChEBI" id="CHEBI:57918"/>
        <dbReference type="ChEBI" id="CHEBI:58115"/>
        <dbReference type="ChEBI" id="CHEBI:60487"/>
        <dbReference type="ChEBI" id="CHEBI:60493"/>
        <dbReference type="EC" id="2.7.8.26"/>
    </reaction>
</comment>
<evidence type="ECO:0000313" key="21">
    <source>
        <dbReference type="Proteomes" id="UP000565711"/>
    </source>
</evidence>
<evidence type="ECO:0000256" key="10">
    <source>
        <dbReference type="ARBA" id="ARBA00022692"/>
    </source>
</evidence>